<feature type="signal peptide" evidence="2">
    <location>
        <begin position="1"/>
        <end position="26"/>
    </location>
</feature>
<protein>
    <recommendedName>
        <fullName evidence="5">Secreted protein</fullName>
    </recommendedName>
</protein>
<evidence type="ECO:0000256" key="2">
    <source>
        <dbReference type="SAM" id="SignalP"/>
    </source>
</evidence>
<comment type="caution">
    <text evidence="3">The sequence shown here is derived from an EMBL/GenBank/DDBJ whole genome shotgun (WGS) entry which is preliminary data.</text>
</comment>
<keyword evidence="2" id="KW-0732">Signal</keyword>
<organism evidence="3 4">
    <name type="scientific">Cercophora newfieldiana</name>
    <dbReference type="NCBI Taxonomy" id="92897"/>
    <lineage>
        <taxon>Eukaryota</taxon>
        <taxon>Fungi</taxon>
        <taxon>Dikarya</taxon>
        <taxon>Ascomycota</taxon>
        <taxon>Pezizomycotina</taxon>
        <taxon>Sordariomycetes</taxon>
        <taxon>Sordariomycetidae</taxon>
        <taxon>Sordariales</taxon>
        <taxon>Lasiosphaeriaceae</taxon>
        <taxon>Cercophora</taxon>
    </lineage>
</organism>
<sequence length="135" mass="14559">MHTSLSLIVALLDATLCCTTPCLTLAYDLPPVPVPVPVPALSLFLFLRCHGGCSPESQRSLISIGIDNRGEEGKASDKARGSRDKCRIYSRQVPPPAATSGQADVARRLSLDRLVFRHSSSERRSSPETAARAMI</sequence>
<evidence type="ECO:0008006" key="5">
    <source>
        <dbReference type="Google" id="ProtNLM"/>
    </source>
</evidence>
<accession>A0AA40CWT8</accession>
<dbReference type="Proteomes" id="UP001174936">
    <property type="component" value="Unassembled WGS sequence"/>
</dbReference>
<evidence type="ECO:0000256" key="1">
    <source>
        <dbReference type="SAM" id="MobiDB-lite"/>
    </source>
</evidence>
<reference evidence="3" key="1">
    <citation type="submission" date="2023-06" db="EMBL/GenBank/DDBJ databases">
        <title>Genome-scale phylogeny and comparative genomics of the fungal order Sordariales.</title>
        <authorList>
            <consortium name="Lawrence Berkeley National Laboratory"/>
            <person name="Hensen N."/>
            <person name="Bonometti L."/>
            <person name="Westerberg I."/>
            <person name="Brannstrom I.O."/>
            <person name="Guillou S."/>
            <person name="Cros-Aarteil S."/>
            <person name="Calhoun S."/>
            <person name="Haridas S."/>
            <person name="Kuo A."/>
            <person name="Mondo S."/>
            <person name="Pangilinan J."/>
            <person name="Riley R."/>
            <person name="Labutti K."/>
            <person name="Andreopoulos B."/>
            <person name="Lipzen A."/>
            <person name="Chen C."/>
            <person name="Yanf M."/>
            <person name="Daum C."/>
            <person name="Ng V."/>
            <person name="Clum A."/>
            <person name="Steindorff A."/>
            <person name="Ohm R."/>
            <person name="Martin F."/>
            <person name="Silar P."/>
            <person name="Natvig D."/>
            <person name="Lalanne C."/>
            <person name="Gautier V."/>
            <person name="Ament-Velasquez S.L."/>
            <person name="Kruys A."/>
            <person name="Hutchinson M.I."/>
            <person name="Powell A.J."/>
            <person name="Barry K."/>
            <person name="Miller A.N."/>
            <person name="Grigoriev I.V."/>
            <person name="Debuchy R."/>
            <person name="Gladieux P."/>
            <person name="Thoren M.H."/>
            <person name="Johannesson H."/>
        </authorList>
    </citation>
    <scope>NUCLEOTIDE SEQUENCE</scope>
    <source>
        <strain evidence="3">SMH2532-1</strain>
    </source>
</reference>
<feature type="compositionally biased region" description="Basic and acidic residues" evidence="1">
    <location>
        <begin position="70"/>
        <end position="87"/>
    </location>
</feature>
<evidence type="ECO:0000313" key="4">
    <source>
        <dbReference type="Proteomes" id="UP001174936"/>
    </source>
</evidence>
<proteinExistence type="predicted"/>
<gene>
    <name evidence="3" type="ORF">B0T16DRAFT_443382</name>
</gene>
<feature type="region of interest" description="Disordered" evidence="1">
    <location>
        <begin position="70"/>
        <end position="103"/>
    </location>
</feature>
<name>A0AA40CWT8_9PEZI</name>
<keyword evidence="4" id="KW-1185">Reference proteome</keyword>
<dbReference type="AlphaFoldDB" id="A0AA40CWT8"/>
<evidence type="ECO:0000313" key="3">
    <source>
        <dbReference type="EMBL" id="KAK0652058.1"/>
    </source>
</evidence>
<feature type="chain" id="PRO_5041205290" description="Secreted protein" evidence="2">
    <location>
        <begin position="27"/>
        <end position="135"/>
    </location>
</feature>
<dbReference type="EMBL" id="JAULSV010000002">
    <property type="protein sequence ID" value="KAK0652058.1"/>
    <property type="molecule type" value="Genomic_DNA"/>
</dbReference>